<evidence type="ECO:0000313" key="3">
    <source>
        <dbReference type="EMBL" id="NDJ96148.1"/>
    </source>
</evidence>
<protein>
    <submittedName>
        <fullName evidence="3">Alkylated DNA repair protein alkB homolog 8 (Trinotate prediction)</fullName>
    </submittedName>
</protein>
<dbReference type="GO" id="GO:0005634">
    <property type="term" value="C:nucleus"/>
    <property type="evidence" value="ECO:0007669"/>
    <property type="project" value="TreeGrafter"/>
</dbReference>
<dbReference type="SUPFAM" id="SSF53335">
    <property type="entry name" value="S-adenosyl-L-methionine-dependent methyltransferases"/>
    <property type="match status" value="1"/>
</dbReference>
<dbReference type="AlphaFoldDB" id="A0A6B2FXA1"/>
<organism evidence="3">
    <name type="scientific">Myxobolus squamalis</name>
    <name type="common">Myxosporean</name>
    <dbReference type="NCBI Taxonomy" id="59785"/>
    <lineage>
        <taxon>Eukaryota</taxon>
        <taxon>Metazoa</taxon>
        <taxon>Cnidaria</taxon>
        <taxon>Myxozoa</taxon>
        <taxon>Myxosporea</taxon>
        <taxon>Bivalvulida</taxon>
        <taxon>Platysporina</taxon>
        <taxon>Myxobolidae</taxon>
        <taxon>Myxobolus</taxon>
    </lineage>
</organism>
<name>A0A6B2FXA1_MYXSQ</name>
<dbReference type="GO" id="GO:0106335">
    <property type="term" value="F:tRNA (5-carboxymethyluridine(34)-5-O)-methyltransferase activity"/>
    <property type="evidence" value="ECO:0007669"/>
    <property type="project" value="TreeGrafter"/>
</dbReference>
<sequence>MKNHVYDFYDTTSIHFSATRYSPWKKVMEYLSNLPNYSLVLDLGCANGKYFSKYEHFMIGCDICLPLLLNCDRSRVFRDNAIDISLRYCILIMIKTIFHIPPNLYCCFRSFFP</sequence>
<dbReference type="GO" id="GO:0005737">
    <property type="term" value="C:cytoplasm"/>
    <property type="evidence" value="ECO:0007669"/>
    <property type="project" value="TreeGrafter"/>
</dbReference>
<dbReference type="InterPro" id="IPR051422">
    <property type="entry name" value="AlkB_tRNA_MeTrf/Diox"/>
</dbReference>
<dbReference type="PANTHER" id="PTHR13069">
    <property type="entry name" value="ALKYLATED DNA REPAIR PROTEIN ALKB HOMOLOG 8"/>
    <property type="match status" value="1"/>
</dbReference>
<accession>A0A6B2FXA1</accession>
<proteinExistence type="predicted"/>
<evidence type="ECO:0000256" key="1">
    <source>
        <dbReference type="ARBA" id="ARBA00022603"/>
    </source>
</evidence>
<evidence type="ECO:0000256" key="2">
    <source>
        <dbReference type="ARBA" id="ARBA00022679"/>
    </source>
</evidence>
<reference evidence="3" key="1">
    <citation type="submission" date="2018-11" db="EMBL/GenBank/DDBJ databases">
        <title>Myxobolus squamalis genome and transcriptome.</title>
        <authorList>
            <person name="Yahalomi D."/>
            <person name="Atkinson S.D."/>
            <person name="Neuhof M."/>
            <person name="Chang E.S."/>
            <person name="Philippe H."/>
            <person name="Cartwright P."/>
            <person name="Bartholomew J.L."/>
            <person name="Huchon D."/>
        </authorList>
    </citation>
    <scope>NUCLEOTIDE SEQUENCE</scope>
    <source>
        <strain evidence="3">71B08</strain>
        <tissue evidence="3">Whole</tissue>
    </source>
</reference>
<keyword evidence="2" id="KW-0808">Transferase</keyword>
<dbReference type="InterPro" id="IPR029063">
    <property type="entry name" value="SAM-dependent_MTases_sf"/>
</dbReference>
<keyword evidence="1" id="KW-0489">Methyltransferase</keyword>
<dbReference type="Gene3D" id="3.40.50.150">
    <property type="entry name" value="Vaccinia Virus protein VP39"/>
    <property type="match status" value="1"/>
</dbReference>
<dbReference type="GO" id="GO:0002098">
    <property type="term" value="P:tRNA wobble uridine modification"/>
    <property type="evidence" value="ECO:0007669"/>
    <property type="project" value="TreeGrafter"/>
</dbReference>
<dbReference type="GO" id="GO:0030488">
    <property type="term" value="P:tRNA methylation"/>
    <property type="evidence" value="ECO:0007669"/>
    <property type="project" value="TreeGrafter"/>
</dbReference>
<dbReference type="EMBL" id="GHBR01000636">
    <property type="protein sequence ID" value="NDJ96148.1"/>
    <property type="molecule type" value="Transcribed_RNA"/>
</dbReference>
<dbReference type="PANTHER" id="PTHR13069:SF21">
    <property type="entry name" value="ALKYLATED DNA REPAIR PROTEIN ALKB HOMOLOG 8"/>
    <property type="match status" value="1"/>
</dbReference>
<dbReference type="GO" id="GO:0000049">
    <property type="term" value="F:tRNA binding"/>
    <property type="evidence" value="ECO:0007669"/>
    <property type="project" value="TreeGrafter"/>
</dbReference>